<keyword evidence="5" id="KW-1185">Reference proteome</keyword>
<accession>A0A1H3UGF7</accession>
<dbReference type="Proteomes" id="UP000198914">
    <property type="component" value="Unassembled WGS sequence"/>
</dbReference>
<gene>
    <name evidence="4" type="ORF">SAMN05444004_13411</name>
</gene>
<dbReference type="PANTHER" id="PTHR10605">
    <property type="entry name" value="HEPARAN SULFATE SULFOTRANSFERASE"/>
    <property type="match status" value="1"/>
</dbReference>
<evidence type="ECO:0000259" key="3">
    <source>
        <dbReference type="Pfam" id="PF00685"/>
    </source>
</evidence>
<proteinExistence type="predicted"/>
<name>A0A1H3UGF7_9RHOB</name>
<dbReference type="Gene3D" id="3.40.50.300">
    <property type="entry name" value="P-loop containing nucleotide triphosphate hydrolases"/>
    <property type="match status" value="1"/>
</dbReference>
<dbReference type="InterPro" id="IPR027417">
    <property type="entry name" value="P-loop_NTPase"/>
</dbReference>
<protein>
    <submittedName>
        <fullName evidence="4">Sulfotransferase domain-containing protein</fullName>
    </submittedName>
</protein>
<organism evidence="4 5">
    <name type="scientific">Jannaschia faecimaris</name>
    <dbReference type="NCBI Taxonomy" id="1244108"/>
    <lineage>
        <taxon>Bacteria</taxon>
        <taxon>Pseudomonadati</taxon>
        <taxon>Pseudomonadota</taxon>
        <taxon>Alphaproteobacteria</taxon>
        <taxon>Rhodobacterales</taxon>
        <taxon>Roseobacteraceae</taxon>
        <taxon>Jannaschia</taxon>
    </lineage>
</organism>
<dbReference type="GO" id="GO:0008146">
    <property type="term" value="F:sulfotransferase activity"/>
    <property type="evidence" value="ECO:0007669"/>
    <property type="project" value="InterPro"/>
</dbReference>
<dbReference type="RefSeq" id="WP_092647957.1">
    <property type="nucleotide sequence ID" value="NZ_FNPX01000034.1"/>
</dbReference>
<sequence length="278" mass="31279">MAQIFLPHFIIIGAMKSGTTTLYRYLDEHPGIDMSRDKETDFFVAEKGWKRGLAWYSNQFSGDSPLRGEASPNYTKARDFPGVPGRMADTCPDVRLIYILRDPVVRAESQFRHSVLIGDLPPTLEEFPDSHEYAHILDGSLYARQLDAYLEHFDRKAILVLDFKDLVAAPQALMDRVHSHIGAPARIVGAMRFTNDSAMLSRVPAPILRFAQSPTGRIIGGLVSRGMRDRIRGVLLRGKARQSPPFPEELRARLRADLAEDTARLREMTGQAFADWSV</sequence>
<evidence type="ECO:0000313" key="5">
    <source>
        <dbReference type="Proteomes" id="UP000198914"/>
    </source>
</evidence>
<evidence type="ECO:0000256" key="2">
    <source>
        <dbReference type="ARBA" id="ARBA00023180"/>
    </source>
</evidence>
<dbReference type="InterPro" id="IPR037359">
    <property type="entry name" value="NST/OST"/>
</dbReference>
<dbReference type="OrthoDB" id="981508at2"/>
<dbReference type="AlphaFoldDB" id="A0A1H3UGF7"/>
<dbReference type="SUPFAM" id="SSF52540">
    <property type="entry name" value="P-loop containing nucleoside triphosphate hydrolases"/>
    <property type="match status" value="1"/>
</dbReference>
<feature type="domain" description="Sulfotransferase" evidence="3">
    <location>
        <begin position="7"/>
        <end position="184"/>
    </location>
</feature>
<keyword evidence="1 4" id="KW-0808">Transferase</keyword>
<evidence type="ECO:0000313" key="4">
    <source>
        <dbReference type="EMBL" id="SDZ61474.1"/>
    </source>
</evidence>
<reference evidence="5" key="1">
    <citation type="submission" date="2016-10" db="EMBL/GenBank/DDBJ databases">
        <authorList>
            <person name="Varghese N."/>
            <person name="Submissions S."/>
        </authorList>
    </citation>
    <scope>NUCLEOTIDE SEQUENCE [LARGE SCALE GENOMIC DNA]</scope>
    <source>
        <strain evidence="5">DSM 100420</strain>
    </source>
</reference>
<dbReference type="PANTHER" id="PTHR10605:SF56">
    <property type="entry name" value="BIFUNCTIONAL HEPARAN SULFATE N-DEACETYLASE_N-SULFOTRANSFERASE"/>
    <property type="match status" value="1"/>
</dbReference>
<keyword evidence="2" id="KW-0325">Glycoprotein</keyword>
<dbReference type="Pfam" id="PF00685">
    <property type="entry name" value="Sulfotransfer_1"/>
    <property type="match status" value="1"/>
</dbReference>
<dbReference type="InterPro" id="IPR000863">
    <property type="entry name" value="Sulfotransferase_dom"/>
</dbReference>
<dbReference type="STRING" id="1244108.SAMN05444004_13411"/>
<dbReference type="EMBL" id="FNPX01000034">
    <property type="protein sequence ID" value="SDZ61474.1"/>
    <property type="molecule type" value="Genomic_DNA"/>
</dbReference>
<evidence type="ECO:0000256" key="1">
    <source>
        <dbReference type="ARBA" id="ARBA00022679"/>
    </source>
</evidence>